<keyword evidence="2" id="KW-1185">Reference proteome</keyword>
<sequence length="77" mass="8540">MLSPTAQEVYEITDPSTIPALKIHGDGEWESYPDPYVATVWFDTDQGRFGVDVSRTALDAPWVGERIIFPGEGSILQ</sequence>
<dbReference type="RefSeq" id="WP_124237952.1">
    <property type="nucleotide sequence ID" value="NZ_RQJX01000028.1"/>
</dbReference>
<protein>
    <submittedName>
        <fullName evidence="1">Uncharacterized protein</fullName>
    </submittedName>
</protein>
<dbReference type="OrthoDB" id="3260457at2"/>
<gene>
    <name evidence="1" type="ORF">EHW97_14855</name>
</gene>
<dbReference type="EMBL" id="RQJX01000028">
    <property type="protein sequence ID" value="RQN02032.1"/>
    <property type="molecule type" value="Genomic_DNA"/>
</dbReference>
<evidence type="ECO:0000313" key="1">
    <source>
        <dbReference type="EMBL" id="RQN02032.1"/>
    </source>
</evidence>
<name>A0A3N6WAE7_9ACTN</name>
<organism evidence="1 2">
    <name type="scientific">Aeromicrobium camelliae</name>
    <dbReference type="NCBI Taxonomy" id="1538144"/>
    <lineage>
        <taxon>Bacteria</taxon>
        <taxon>Bacillati</taxon>
        <taxon>Actinomycetota</taxon>
        <taxon>Actinomycetes</taxon>
        <taxon>Propionibacteriales</taxon>
        <taxon>Nocardioidaceae</taxon>
        <taxon>Aeromicrobium</taxon>
    </lineage>
</organism>
<comment type="caution">
    <text evidence="1">The sequence shown here is derived from an EMBL/GenBank/DDBJ whole genome shotgun (WGS) entry which is preliminary data.</text>
</comment>
<dbReference type="Proteomes" id="UP000275225">
    <property type="component" value="Unassembled WGS sequence"/>
</dbReference>
<proteinExistence type="predicted"/>
<reference evidence="1 2" key="1">
    <citation type="submission" date="2018-11" db="EMBL/GenBank/DDBJ databases">
        <authorList>
            <person name="Li F."/>
        </authorList>
    </citation>
    <scope>NUCLEOTIDE SEQUENCE [LARGE SCALE GENOMIC DNA]</scope>
    <source>
        <strain evidence="1 2">YS17T</strain>
    </source>
</reference>
<accession>A0A3N6WAE7</accession>
<dbReference type="AlphaFoldDB" id="A0A3N6WAE7"/>
<evidence type="ECO:0000313" key="2">
    <source>
        <dbReference type="Proteomes" id="UP000275225"/>
    </source>
</evidence>